<name>A0A8J8SBJ8_9FIRM</name>
<dbReference type="AlphaFoldDB" id="A0A8J8SBJ8"/>
<accession>A0A8J8SBJ8</accession>
<evidence type="ECO:0000256" key="1">
    <source>
        <dbReference type="ARBA" id="ARBA00022801"/>
    </source>
</evidence>
<dbReference type="GO" id="GO:0016787">
    <property type="term" value="F:hydrolase activity"/>
    <property type="evidence" value="ECO:0007669"/>
    <property type="project" value="UniProtKB-UniRule"/>
</dbReference>
<dbReference type="PROSITE" id="PS51635">
    <property type="entry name" value="PNPLA"/>
    <property type="match status" value="1"/>
</dbReference>
<dbReference type="InterPro" id="IPR050301">
    <property type="entry name" value="NTE"/>
</dbReference>
<dbReference type="PANTHER" id="PTHR14226:SF57">
    <property type="entry name" value="BLR7027 PROTEIN"/>
    <property type="match status" value="1"/>
</dbReference>
<dbReference type="SUPFAM" id="SSF52151">
    <property type="entry name" value="FabD/lysophospholipase-like"/>
    <property type="match status" value="1"/>
</dbReference>
<dbReference type="Proteomes" id="UP000677305">
    <property type="component" value="Chromosome"/>
</dbReference>
<dbReference type="Pfam" id="PF01734">
    <property type="entry name" value="Patatin"/>
    <property type="match status" value="1"/>
</dbReference>
<dbReference type="EMBL" id="CP058561">
    <property type="protein sequence ID" value="QUH28853.1"/>
    <property type="molecule type" value="Genomic_DNA"/>
</dbReference>
<keyword evidence="3 4" id="KW-0443">Lipid metabolism</keyword>
<feature type="short sequence motif" description="GXGXXG" evidence="4">
    <location>
        <begin position="17"/>
        <end position="22"/>
    </location>
</feature>
<feature type="active site" description="Nucleophile" evidence="4">
    <location>
        <position position="46"/>
    </location>
</feature>
<keyword evidence="2 4" id="KW-0442">Lipid degradation</keyword>
<feature type="domain" description="PNPLA" evidence="5">
    <location>
        <begin position="13"/>
        <end position="200"/>
    </location>
</feature>
<evidence type="ECO:0000313" key="6">
    <source>
        <dbReference type="EMBL" id="QUH28853.1"/>
    </source>
</evidence>
<dbReference type="RefSeq" id="WP_212693056.1">
    <property type="nucleotide sequence ID" value="NZ_CP058561.1"/>
</dbReference>
<proteinExistence type="predicted"/>
<feature type="short sequence motif" description="GXSXG" evidence="4">
    <location>
        <begin position="44"/>
        <end position="48"/>
    </location>
</feature>
<organism evidence="6 7">
    <name type="scientific">Vallitalea guaymasensis</name>
    <dbReference type="NCBI Taxonomy" id="1185412"/>
    <lineage>
        <taxon>Bacteria</taxon>
        <taxon>Bacillati</taxon>
        <taxon>Bacillota</taxon>
        <taxon>Clostridia</taxon>
        <taxon>Lachnospirales</taxon>
        <taxon>Vallitaleaceae</taxon>
        <taxon>Vallitalea</taxon>
    </lineage>
</organism>
<protein>
    <submittedName>
        <fullName evidence="6">Patatin-like phospholipase family protein</fullName>
    </submittedName>
</protein>
<gene>
    <name evidence="6" type="ORF">HYG85_07955</name>
</gene>
<keyword evidence="7" id="KW-1185">Reference proteome</keyword>
<evidence type="ECO:0000256" key="2">
    <source>
        <dbReference type="ARBA" id="ARBA00022963"/>
    </source>
</evidence>
<feature type="short sequence motif" description="DGA/G" evidence="4">
    <location>
        <begin position="187"/>
        <end position="189"/>
    </location>
</feature>
<dbReference type="GO" id="GO:0016042">
    <property type="term" value="P:lipid catabolic process"/>
    <property type="evidence" value="ECO:0007669"/>
    <property type="project" value="UniProtKB-UniRule"/>
</dbReference>
<dbReference type="CDD" id="cd07209">
    <property type="entry name" value="Pat_hypo_Ecoli_Z1214_like"/>
    <property type="match status" value="1"/>
</dbReference>
<evidence type="ECO:0000259" key="5">
    <source>
        <dbReference type="PROSITE" id="PS51635"/>
    </source>
</evidence>
<dbReference type="PANTHER" id="PTHR14226">
    <property type="entry name" value="NEUROPATHY TARGET ESTERASE/SWISS CHEESE D.MELANOGASTER"/>
    <property type="match status" value="1"/>
</dbReference>
<dbReference type="KEGG" id="vgu:HYG85_07955"/>
<feature type="active site" description="Proton acceptor" evidence="4">
    <location>
        <position position="187"/>
    </location>
</feature>
<dbReference type="Gene3D" id="3.40.1090.10">
    <property type="entry name" value="Cytosolic phospholipase A2 catalytic domain"/>
    <property type="match status" value="2"/>
</dbReference>
<evidence type="ECO:0000256" key="3">
    <source>
        <dbReference type="ARBA" id="ARBA00023098"/>
    </source>
</evidence>
<evidence type="ECO:0000256" key="4">
    <source>
        <dbReference type="PROSITE-ProRule" id="PRU01161"/>
    </source>
</evidence>
<dbReference type="InterPro" id="IPR016035">
    <property type="entry name" value="Acyl_Trfase/lysoPLipase"/>
</dbReference>
<evidence type="ECO:0000313" key="7">
    <source>
        <dbReference type="Proteomes" id="UP000677305"/>
    </source>
</evidence>
<reference evidence="6 7" key="1">
    <citation type="submission" date="2020-07" db="EMBL/GenBank/DDBJ databases">
        <title>Vallitalea guaymasensis genome.</title>
        <authorList>
            <person name="Postec A."/>
        </authorList>
    </citation>
    <scope>NUCLEOTIDE SEQUENCE [LARGE SCALE GENOMIC DNA]</scope>
    <source>
        <strain evidence="6 7">Ra1766G1</strain>
    </source>
</reference>
<keyword evidence="1 4" id="KW-0378">Hydrolase</keyword>
<dbReference type="InterPro" id="IPR002641">
    <property type="entry name" value="PNPLA_dom"/>
</dbReference>
<sequence length="393" mass="45541">MDLRIDMSKEYGVVLEGGGAKGAYQIGVLRALKELDVNIKAVVGTSVGALNGVLVAQDNLDKAVELWQNIRYSQVINVEDDILERITKLDFKDLDFKKIFNKIIQVIMDRGVDVTPLKKMIAEVVDEEKVRNSDIEFGLVTISLSDRKPLELFIEDIEEGRLNDFLLASSYLPVFKNEKLHGTRYLDGGFYNNSPMSMLVDKGYKNLIVIKIKGIGFDKKSNMEDINVFEIAPSENLGGILEFDTNKANYNLNLGYYDAIRRVKGLRGRHYYIDTDKEEEYFISTLIQMDNENKAKYCKVNNLKNKSVNRAILEDVIPRLAKKLGIREKWDYCDFIIELLEYFGKKLKVERFRIYTFEQFFTLIKNRLRRTRLEIEEDERMFKNLLEELALIS</sequence>